<dbReference type="STRING" id="7176.B0W868"/>
<dbReference type="OrthoDB" id="448399at2759"/>
<reference evidence="7" key="1">
    <citation type="submission" date="2007-03" db="EMBL/GenBank/DDBJ databases">
        <title>Annotation of Culex pipiens quinquefasciatus.</title>
        <authorList>
            <consortium name="The Broad Institute Genome Sequencing Platform"/>
            <person name="Atkinson P.W."/>
            <person name="Hemingway J."/>
            <person name="Christensen B.M."/>
            <person name="Higgs S."/>
            <person name="Kodira C."/>
            <person name="Hannick L."/>
            <person name="Megy K."/>
            <person name="O'Leary S."/>
            <person name="Pearson M."/>
            <person name="Haas B.J."/>
            <person name="Mauceli E."/>
            <person name="Wortman J.R."/>
            <person name="Lee N.H."/>
            <person name="Guigo R."/>
            <person name="Stanke M."/>
            <person name="Alvarado L."/>
            <person name="Amedeo P."/>
            <person name="Antoine C.H."/>
            <person name="Arensburger P."/>
            <person name="Bidwell S.L."/>
            <person name="Crawford M."/>
            <person name="Camaro F."/>
            <person name="Devon K."/>
            <person name="Engels R."/>
            <person name="Hammond M."/>
            <person name="Howarth C."/>
            <person name="Koehrsen M."/>
            <person name="Lawson D."/>
            <person name="Montgomery P."/>
            <person name="Nene V."/>
            <person name="Nusbaum C."/>
            <person name="Puiu D."/>
            <person name="Romero-Severson J."/>
            <person name="Severson D.W."/>
            <person name="Shumway M."/>
            <person name="Sisk P."/>
            <person name="Stolte C."/>
            <person name="Zeng Q."/>
            <person name="Eisenstadt E."/>
            <person name="Fraser-Liggett C."/>
            <person name="Strausberg R."/>
            <person name="Galagan J."/>
            <person name="Birren B."/>
            <person name="Collins F.H."/>
        </authorList>
    </citation>
    <scope>NUCLEOTIDE SEQUENCE [LARGE SCALE GENOMIC DNA]</scope>
    <source>
        <strain evidence="7">JHB</strain>
    </source>
</reference>
<evidence type="ECO:0000256" key="1">
    <source>
        <dbReference type="ARBA" id="ARBA00022723"/>
    </source>
</evidence>
<reference evidence="8" key="2">
    <citation type="submission" date="2021-02" db="UniProtKB">
        <authorList>
            <consortium name="EnsemblMetazoa"/>
        </authorList>
    </citation>
    <scope>IDENTIFICATION</scope>
    <source>
        <strain evidence="8">JHB</strain>
    </source>
</reference>
<evidence type="ECO:0000256" key="3">
    <source>
        <dbReference type="ARBA" id="ARBA00022833"/>
    </source>
</evidence>
<dbReference type="PANTHER" id="PTHR23216">
    <property type="entry name" value="NUCLEOLAR AND COILED-BODY PHOSPHOPROTEIN 1"/>
    <property type="match status" value="1"/>
</dbReference>
<dbReference type="GO" id="GO:0008270">
    <property type="term" value="F:zinc ion binding"/>
    <property type="evidence" value="ECO:0007669"/>
    <property type="project" value="UniProtKB-KW"/>
</dbReference>
<dbReference type="InterPro" id="IPR039191">
    <property type="entry name" value="Nopp140-like"/>
</dbReference>
<dbReference type="SMART" id="SM00547">
    <property type="entry name" value="ZnF_RBZ"/>
    <property type="match status" value="4"/>
</dbReference>
<dbReference type="SUPFAM" id="SSF90209">
    <property type="entry name" value="Ran binding protein zinc finger-like"/>
    <property type="match status" value="1"/>
</dbReference>
<gene>
    <name evidence="8" type="primary">6034610</name>
    <name evidence="7" type="ORF">CpipJ_CPIJ003010</name>
</gene>
<dbReference type="GO" id="GO:0005730">
    <property type="term" value="C:nucleolus"/>
    <property type="evidence" value="ECO:0007669"/>
    <property type="project" value="InterPro"/>
</dbReference>
<dbReference type="VEuPathDB" id="VectorBase:CPIJ003010"/>
<dbReference type="AlphaFoldDB" id="B0W868"/>
<dbReference type="PROSITE" id="PS50199">
    <property type="entry name" value="ZF_RANBP2_2"/>
    <property type="match status" value="1"/>
</dbReference>
<dbReference type="eggNOG" id="KOG2992">
    <property type="taxonomic scope" value="Eukaryota"/>
</dbReference>
<proteinExistence type="predicted"/>
<evidence type="ECO:0000313" key="7">
    <source>
        <dbReference type="EMBL" id="EDS38693.1"/>
    </source>
</evidence>
<dbReference type="VEuPathDB" id="VectorBase:CQUJHB003998"/>
<evidence type="ECO:0000313" key="8">
    <source>
        <dbReference type="EnsemblMetazoa" id="CPIJ003010-PA"/>
    </source>
</evidence>
<keyword evidence="1" id="KW-0479">Metal-binding</keyword>
<feature type="domain" description="RanBP2-type" evidence="6">
    <location>
        <begin position="178"/>
        <end position="207"/>
    </location>
</feature>
<sequence length="389" mass="43966">MRIDQIPKRLFIAGSPSLFSTPPNKNQSQFGKQQHSGGSANKKFLNSDEKRGVERFRRIKEENVTIDDRLRDNSYDAKKQFISFARDVDYEEEDEGKVDLVAGAWRCLVCNATNPDNRNCSECGTFKVLATSKSKLKNSWACSECDTINFWDVATCAECSLENPNKDATNTIQHPGRRPGDWSCSDCQVYNYSKRENCFKCGKENTNEDGCWTCEGCNNKNYGHYINARGSFGEKANEILKHTRGKSFRHEKTKKKRSGYRGGFIDKSDSPDDIVPLPVQPTTSRSIQTLPESVAVTLPQPVSPLKPLKSDSFWVCLECKAYNARNRRVCLACGNRKSLVSRPIRYKRSWLCRLCARLNLASEVECKHCGAPGNVTAFKDGTYEESMFC</sequence>
<dbReference type="OMA" id="PRICICA"/>
<dbReference type="GO" id="GO:0005654">
    <property type="term" value="C:nucleoplasm"/>
    <property type="evidence" value="ECO:0007669"/>
    <property type="project" value="TreeGrafter"/>
</dbReference>
<evidence type="ECO:0000313" key="9">
    <source>
        <dbReference type="Proteomes" id="UP000002320"/>
    </source>
</evidence>
<keyword evidence="2 4" id="KW-0863">Zinc-finger</keyword>
<evidence type="ECO:0000256" key="2">
    <source>
        <dbReference type="ARBA" id="ARBA00022771"/>
    </source>
</evidence>
<feature type="region of interest" description="Disordered" evidence="5">
    <location>
        <begin position="14"/>
        <end position="46"/>
    </location>
</feature>
<dbReference type="PROSITE" id="PS01358">
    <property type="entry name" value="ZF_RANBP2_1"/>
    <property type="match status" value="4"/>
</dbReference>
<dbReference type="Pfam" id="PF00641">
    <property type="entry name" value="Zn_ribbon_RanBP"/>
    <property type="match status" value="2"/>
</dbReference>
<keyword evidence="3" id="KW-0862">Zinc</keyword>
<dbReference type="EnsemblMetazoa" id="CPIJ003010-RA">
    <property type="protein sequence ID" value="CPIJ003010-PA"/>
    <property type="gene ID" value="CPIJ003010"/>
</dbReference>
<organism>
    <name type="scientific">Culex quinquefasciatus</name>
    <name type="common">Southern house mosquito</name>
    <name type="synonym">Culex pungens</name>
    <dbReference type="NCBI Taxonomy" id="7176"/>
    <lineage>
        <taxon>Eukaryota</taxon>
        <taxon>Metazoa</taxon>
        <taxon>Ecdysozoa</taxon>
        <taxon>Arthropoda</taxon>
        <taxon>Hexapoda</taxon>
        <taxon>Insecta</taxon>
        <taxon>Pterygota</taxon>
        <taxon>Neoptera</taxon>
        <taxon>Endopterygota</taxon>
        <taxon>Diptera</taxon>
        <taxon>Nematocera</taxon>
        <taxon>Culicoidea</taxon>
        <taxon>Culicidae</taxon>
        <taxon>Culicinae</taxon>
        <taxon>Culicini</taxon>
        <taxon>Culex</taxon>
        <taxon>Culex</taxon>
    </lineage>
</organism>
<dbReference type="Gene3D" id="4.10.1060.10">
    <property type="entry name" value="Zinc finger, RanBP2-type"/>
    <property type="match status" value="1"/>
</dbReference>
<dbReference type="EMBL" id="DS231857">
    <property type="protein sequence ID" value="EDS38693.1"/>
    <property type="molecule type" value="Genomic_DNA"/>
</dbReference>
<dbReference type="KEGG" id="cqu:CpipJ_CPIJ003010"/>
<dbReference type="InterPro" id="IPR007718">
    <property type="entry name" value="Srp40_C"/>
</dbReference>
<dbReference type="InterPro" id="IPR036443">
    <property type="entry name" value="Znf_RanBP2_sf"/>
</dbReference>
<name>B0W868_CULQU</name>
<accession>B0W868</accession>
<dbReference type="InParanoid" id="B0W868"/>
<keyword evidence="9" id="KW-1185">Reference proteome</keyword>
<evidence type="ECO:0000259" key="6">
    <source>
        <dbReference type="PROSITE" id="PS50199"/>
    </source>
</evidence>
<dbReference type="InterPro" id="IPR001876">
    <property type="entry name" value="Znf_RanBP2"/>
</dbReference>
<dbReference type="Pfam" id="PF05022">
    <property type="entry name" value="SRP40_C"/>
    <property type="match status" value="1"/>
</dbReference>
<protein>
    <recommendedName>
        <fullName evidence="6">RanBP2-type domain-containing protein</fullName>
    </recommendedName>
</protein>
<dbReference type="Proteomes" id="UP000002320">
    <property type="component" value="Unassembled WGS sequence"/>
</dbReference>
<dbReference type="HOGENOM" id="CLU_710295_0_0_1"/>
<dbReference type="PANTHER" id="PTHR23216:SF1">
    <property type="entry name" value="NUCLEOLAR AND COILED-BODY PHOSPHOPROTEIN 1"/>
    <property type="match status" value="1"/>
</dbReference>
<evidence type="ECO:0000256" key="4">
    <source>
        <dbReference type="PROSITE-ProRule" id="PRU00322"/>
    </source>
</evidence>
<feature type="compositionally biased region" description="Polar residues" evidence="5">
    <location>
        <begin position="17"/>
        <end position="39"/>
    </location>
</feature>
<evidence type="ECO:0000256" key="5">
    <source>
        <dbReference type="SAM" id="MobiDB-lite"/>
    </source>
</evidence>